<dbReference type="EMBL" id="AZIM01024205">
    <property type="protein sequence ID" value="ETE56396.1"/>
    <property type="molecule type" value="Genomic_DNA"/>
</dbReference>
<organism evidence="2 3">
    <name type="scientific">Ophiophagus hannah</name>
    <name type="common">King cobra</name>
    <name type="synonym">Naja hannah</name>
    <dbReference type="NCBI Taxonomy" id="8665"/>
    <lineage>
        <taxon>Eukaryota</taxon>
        <taxon>Metazoa</taxon>
        <taxon>Chordata</taxon>
        <taxon>Craniata</taxon>
        <taxon>Vertebrata</taxon>
        <taxon>Euteleostomi</taxon>
        <taxon>Lepidosauria</taxon>
        <taxon>Squamata</taxon>
        <taxon>Bifurcata</taxon>
        <taxon>Unidentata</taxon>
        <taxon>Episquamata</taxon>
        <taxon>Toxicofera</taxon>
        <taxon>Serpentes</taxon>
        <taxon>Colubroidea</taxon>
        <taxon>Elapidae</taxon>
        <taxon>Elapinae</taxon>
        <taxon>Ophiophagus</taxon>
    </lineage>
</organism>
<feature type="compositionally biased region" description="Basic and acidic residues" evidence="1">
    <location>
        <begin position="102"/>
        <end position="118"/>
    </location>
</feature>
<sequence>MPALQGELRWGAGGTALFALPQDEVHEAAEQREGEGHPGQHVGVAEAAALHLKAAVEGGPVKLCTPVGDFRTGILTGQELDDGGQHKPLPLLQAEELQDEDEKGHAAKTRGQDHRGLH</sequence>
<dbReference type="AlphaFoldDB" id="V8N3D0"/>
<feature type="region of interest" description="Disordered" evidence="1">
    <location>
        <begin position="75"/>
        <end position="118"/>
    </location>
</feature>
<proteinExistence type="predicted"/>
<protein>
    <submittedName>
        <fullName evidence="2">Uncharacterized protein</fullName>
    </submittedName>
</protein>
<feature type="non-terminal residue" evidence="2">
    <location>
        <position position="118"/>
    </location>
</feature>
<evidence type="ECO:0000313" key="2">
    <source>
        <dbReference type="EMBL" id="ETE56396.1"/>
    </source>
</evidence>
<keyword evidence="3" id="KW-1185">Reference proteome</keyword>
<accession>V8N3D0</accession>
<comment type="caution">
    <text evidence="2">The sequence shown here is derived from an EMBL/GenBank/DDBJ whole genome shotgun (WGS) entry which is preliminary data.</text>
</comment>
<feature type="non-terminal residue" evidence="2">
    <location>
        <position position="1"/>
    </location>
</feature>
<gene>
    <name evidence="2" type="ORF">L345_17892</name>
</gene>
<evidence type="ECO:0000256" key="1">
    <source>
        <dbReference type="SAM" id="MobiDB-lite"/>
    </source>
</evidence>
<name>V8N3D0_OPHHA</name>
<reference evidence="2 3" key="1">
    <citation type="journal article" date="2013" name="Proc. Natl. Acad. Sci. U.S.A.">
        <title>The king cobra genome reveals dynamic gene evolution and adaptation in the snake venom system.</title>
        <authorList>
            <person name="Vonk F.J."/>
            <person name="Casewell N.R."/>
            <person name="Henkel C.V."/>
            <person name="Heimberg A.M."/>
            <person name="Jansen H.J."/>
            <person name="McCleary R.J."/>
            <person name="Kerkkamp H.M."/>
            <person name="Vos R.A."/>
            <person name="Guerreiro I."/>
            <person name="Calvete J.J."/>
            <person name="Wuster W."/>
            <person name="Woods A.E."/>
            <person name="Logan J.M."/>
            <person name="Harrison R.A."/>
            <person name="Castoe T.A."/>
            <person name="de Koning A.P."/>
            <person name="Pollock D.D."/>
            <person name="Yandell M."/>
            <person name="Calderon D."/>
            <person name="Renjifo C."/>
            <person name="Currier R.B."/>
            <person name="Salgado D."/>
            <person name="Pla D."/>
            <person name="Sanz L."/>
            <person name="Hyder A.S."/>
            <person name="Ribeiro J.M."/>
            <person name="Arntzen J.W."/>
            <person name="van den Thillart G.E."/>
            <person name="Boetzer M."/>
            <person name="Pirovano W."/>
            <person name="Dirks R.P."/>
            <person name="Spaink H.P."/>
            <person name="Duboule D."/>
            <person name="McGlinn E."/>
            <person name="Kini R.M."/>
            <person name="Richardson M.K."/>
        </authorList>
    </citation>
    <scope>NUCLEOTIDE SEQUENCE</scope>
    <source>
        <tissue evidence="2">Blood</tissue>
    </source>
</reference>
<dbReference type="Proteomes" id="UP000018936">
    <property type="component" value="Unassembled WGS sequence"/>
</dbReference>
<evidence type="ECO:0000313" key="3">
    <source>
        <dbReference type="Proteomes" id="UP000018936"/>
    </source>
</evidence>